<protein>
    <submittedName>
        <fullName evidence="1">Uncharacterized protein</fullName>
    </submittedName>
</protein>
<dbReference type="EMBL" id="CMVM020000161">
    <property type="status" value="NOT_ANNOTATED_CDS"/>
    <property type="molecule type" value="Genomic_DNA"/>
</dbReference>
<reference evidence="2" key="1">
    <citation type="submission" date="2013-10" db="EMBL/GenBank/DDBJ databases">
        <title>Genome sequencing of Onchocerca volvulus.</title>
        <authorList>
            <person name="Cotton J."/>
            <person name="Tsai J."/>
            <person name="Stanley E."/>
            <person name="Tracey A."/>
            <person name="Holroyd N."/>
            <person name="Lustigman S."/>
            <person name="Berriman M."/>
        </authorList>
    </citation>
    <scope>NUCLEOTIDE SEQUENCE</scope>
</reference>
<dbReference type="Proteomes" id="UP000024404">
    <property type="component" value="Unassembled WGS sequence"/>
</dbReference>
<evidence type="ECO:0000313" key="1">
    <source>
        <dbReference type="EnsemblMetazoa" id="OVOC5712.1"/>
    </source>
</evidence>
<evidence type="ECO:0000313" key="2">
    <source>
        <dbReference type="Proteomes" id="UP000024404"/>
    </source>
</evidence>
<sequence>MDVSGHTVIKSSYYYYYYYYYYNKLQKGPSNEALSTYSYRSMCYYYMLCLGLGYSKNSFLLIRDHTAIDGFKRNYQ</sequence>
<organism evidence="1 2">
    <name type="scientific">Onchocerca volvulus</name>
    <dbReference type="NCBI Taxonomy" id="6282"/>
    <lineage>
        <taxon>Eukaryota</taxon>
        <taxon>Metazoa</taxon>
        <taxon>Ecdysozoa</taxon>
        <taxon>Nematoda</taxon>
        <taxon>Chromadorea</taxon>
        <taxon>Rhabditida</taxon>
        <taxon>Spirurina</taxon>
        <taxon>Spiruromorpha</taxon>
        <taxon>Filarioidea</taxon>
        <taxon>Onchocercidae</taxon>
        <taxon>Onchocerca</taxon>
    </lineage>
</organism>
<proteinExistence type="predicted"/>
<dbReference type="AlphaFoldDB" id="A0A8R1TW43"/>
<keyword evidence="2" id="KW-1185">Reference proteome</keyword>
<accession>A0A8R1TW43</accession>
<reference evidence="1" key="2">
    <citation type="submission" date="2022-06" db="UniProtKB">
        <authorList>
            <consortium name="EnsemblMetazoa"/>
        </authorList>
    </citation>
    <scope>IDENTIFICATION</scope>
</reference>
<name>A0A8R1TW43_ONCVO</name>
<dbReference type="EnsemblMetazoa" id="OVOC5712.1">
    <property type="protein sequence ID" value="OVOC5712.1"/>
    <property type="gene ID" value="WBGene00242521"/>
</dbReference>